<evidence type="ECO:0000259" key="7">
    <source>
        <dbReference type="Pfam" id="PF09335"/>
    </source>
</evidence>
<dbReference type="Proteomes" id="UP000178127">
    <property type="component" value="Unassembled WGS sequence"/>
</dbReference>
<evidence type="ECO:0000256" key="3">
    <source>
        <dbReference type="ARBA" id="ARBA00022692"/>
    </source>
</evidence>
<evidence type="ECO:0000256" key="6">
    <source>
        <dbReference type="RuleBase" id="RU366058"/>
    </source>
</evidence>
<dbReference type="InterPro" id="IPR015414">
    <property type="entry name" value="TMEM64"/>
</dbReference>
<keyword evidence="3 6" id="KW-0812">Transmembrane</keyword>
<feature type="domain" description="VTT" evidence="7">
    <location>
        <begin position="65"/>
        <end position="180"/>
    </location>
</feature>
<feature type="transmembrane region" description="Helical" evidence="6">
    <location>
        <begin position="45"/>
        <end position="65"/>
    </location>
</feature>
<proteinExistence type="inferred from homology"/>
<protein>
    <recommendedName>
        <fullName evidence="6">TVP38/TMEM64 family membrane protein</fullName>
    </recommendedName>
</protein>
<dbReference type="STRING" id="1802620.A3D91_02810"/>
<dbReference type="PANTHER" id="PTHR12677">
    <property type="entry name" value="GOLGI APPARATUS MEMBRANE PROTEIN TVP38-RELATED"/>
    <property type="match status" value="1"/>
</dbReference>
<dbReference type="Pfam" id="PF09335">
    <property type="entry name" value="VTT_dom"/>
    <property type="match status" value="1"/>
</dbReference>
<keyword evidence="5 6" id="KW-0472">Membrane</keyword>
<name>A0A1F4V7Y3_UNCKA</name>
<evidence type="ECO:0000313" key="9">
    <source>
        <dbReference type="Proteomes" id="UP000178127"/>
    </source>
</evidence>
<comment type="similarity">
    <text evidence="6">Belongs to the TVP38/TMEM64 family.</text>
</comment>
<evidence type="ECO:0000256" key="5">
    <source>
        <dbReference type="ARBA" id="ARBA00023136"/>
    </source>
</evidence>
<organism evidence="8 9">
    <name type="scientific">candidate division WWE3 bacterium RIFCSPHIGHO2_02_FULL_38_14</name>
    <dbReference type="NCBI Taxonomy" id="1802620"/>
    <lineage>
        <taxon>Bacteria</taxon>
        <taxon>Katanobacteria</taxon>
    </lineage>
</organism>
<feature type="transmembrane region" description="Helical" evidence="6">
    <location>
        <begin position="77"/>
        <end position="101"/>
    </location>
</feature>
<sequence length="223" mass="24979">MEKQRSIVRELSVVIFGIILVGILINLSVPYLNSAKFKDFIEDRGTLGPVFIVSFTAFSQIFAPFPGSPASIISIAVYGYTTTIIFVYLGGLLSSAISFYISRRFGRRLVIKFVGQNTMNEIDDFARAEGTEVLIISRLIGFPLFDYISYAAGLTSIPFKNYYTISAICSVIPTIILAIIFKGLDFSSRTGFTIWFLSLNIVGIIFGLMIRRYINKRNKLKNK</sequence>
<keyword evidence="2 6" id="KW-1003">Cell membrane</keyword>
<dbReference type="AlphaFoldDB" id="A0A1F4V7Y3"/>
<accession>A0A1F4V7Y3</accession>
<keyword evidence="4 6" id="KW-1133">Transmembrane helix</keyword>
<reference evidence="8 9" key="1">
    <citation type="journal article" date="2016" name="Nat. Commun.">
        <title>Thousands of microbial genomes shed light on interconnected biogeochemical processes in an aquifer system.</title>
        <authorList>
            <person name="Anantharaman K."/>
            <person name="Brown C.T."/>
            <person name="Hug L.A."/>
            <person name="Sharon I."/>
            <person name="Castelle C.J."/>
            <person name="Probst A.J."/>
            <person name="Thomas B.C."/>
            <person name="Singh A."/>
            <person name="Wilkins M.J."/>
            <person name="Karaoz U."/>
            <person name="Brodie E.L."/>
            <person name="Williams K.H."/>
            <person name="Hubbard S.S."/>
            <person name="Banfield J.F."/>
        </authorList>
    </citation>
    <scope>NUCLEOTIDE SEQUENCE [LARGE SCALE GENOMIC DNA]</scope>
</reference>
<feature type="transmembrane region" description="Helical" evidence="6">
    <location>
        <begin position="193"/>
        <end position="214"/>
    </location>
</feature>
<evidence type="ECO:0000313" key="8">
    <source>
        <dbReference type="EMBL" id="OGC53315.1"/>
    </source>
</evidence>
<feature type="transmembrane region" description="Helical" evidence="6">
    <location>
        <begin position="162"/>
        <end position="181"/>
    </location>
</feature>
<dbReference type="PANTHER" id="PTHR12677:SF59">
    <property type="entry name" value="GOLGI APPARATUS MEMBRANE PROTEIN TVP38-RELATED"/>
    <property type="match status" value="1"/>
</dbReference>
<dbReference type="EMBL" id="MEVD01000015">
    <property type="protein sequence ID" value="OGC53315.1"/>
    <property type="molecule type" value="Genomic_DNA"/>
</dbReference>
<comment type="subcellular location">
    <subcellularLocation>
        <location evidence="1 6">Cell membrane</location>
        <topology evidence="1 6">Multi-pass membrane protein</topology>
    </subcellularLocation>
</comment>
<dbReference type="GO" id="GO:0005886">
    <property type="term" value="C:plasma membrane"/>
    <property type="evidence" value="ECO:0007669"/>
    <property type="project" value="UniProtKB-SubCell"/>
</dbReference>
<comment type="caution">
    <text evidence="8">The sequence shown here is derived from an EMBL/GenBank/DDBJ whole genome shotgun (WGS) entry which is preliminary data.</text>
</comment>
<feature type="transmembrane region" description="Helical" evidence="6">
    <location>
        <begin position="12"/>
        <end position="33"/>
    </location>
</feature>
<evidence type="ECO:0000256" key="4">
    <source>
        <dbReference type="ARBA" id="ARBA00022989"/>
    </source>
</evidence>
<gene>
    <name evidence="8" type="ORF">A3D91_02810</name>
</gene>
<evidence type="ECO:0000256" key="2">
    <source>
        <dbReference type="ARBA" id="ARBA00022475"/>
    </source>
</evidence>
<evidence type="ECO:0000256" key="1">
    <source>
        <dbReference type="ARBA" id="ARBA00004651"/>
    </source>
</evidence>
<dbReference type="InterPro" id="IPR032816">
    <property type="entry name" value="VTT_dom"/>
</dbReference>